<keyword evidence="2" id="KW-0012">Acyltransferase</keyword>
<name>A0A3A1UYR0_9BACL</name>
<dbReference type="EMBL" id="QXQA01000010">
    <property type="protein sequence ID" value="RIX51503.1"/>
    <property type="molecule type" value="Genomic_DNA"/>
</dbReference>
<dbReference type="PROSITE" id="PS51186">
    <property type="entry name" value="GNAT"/>
    <property type="match status" value="1"/>
</dbReference>
<dbReference type="RefSeq" id="WP_119600795.1">
    <property type="nucleotide sequence ID" value="NZ_QXQA01000010.1"/>
</dbReference>
<dbReference type="SUPFAM" id="SSF55729">
    <property type="entry name" value="Acyl-CoA N-acyltransferases (Nat)"/>
    <property type="match status" value="1"/>
</dbReference>
<evidence type="ECO:0000313" key="4">
    <source>
        <dbReference type="EMBL" id="RIX51503.1"/>
    </source>
</evidence>
<dbReference type="CDD" id="cd04301">
    <property type="entry name" value="NAT_SF"/>
    <property type="match status" value="1"/>
</dbReference>
<evidence type="ECO:0000256" key="2">
    <source>
        <dbReference type="ARBA" id="ARBA00023315"/>
    </source>
</evidence>
<dbReference type="PANTHER" id="PTHR43420">
    <property type="entry name" value="ACETYLTRANSFERASE"/>
    <property type="match status" value="1"/>
</dbReference>
<dbReference type="InterPro" id="IPR008125">
    <property type="entry name" value="Streptothricin_AcTrfase"/>
</dbReference>
<feature type="domain" description="N-acetyltransferase" evidence="3">
    <location>
        <begin position="21"/>
        <end position="173"/>
    </location>
</feature>
<reference evidence="4 5" key="1">
    <citation type="submission" date="2018-09" db="EMBL/GenBank/DDBJ databases">
        <title>Paenibacillus aracenensis nov. sp. isolated from a cave in southern Spain.</title>
        <authorList>
            <person name="Jurado V."/>
            <person name="Gutierrez-Patricio S."/>
            <person name="Gonzalez-Pimentel J.L."/>
            <person name="Miller A.Z."/>
            <person name="Laiz L."/>
            <person name="Saiz-Jimenez C."/>
        </authorList>
    </citation>
    <scope>NUCLEOTIDE SEQUENCE [LARGE SCALE GENOMIC DNA]</scope>
    <source>
        <strain evidence="4 5">DSM 22867</strain>
    </source>
</reference>
<evidence type="ECO:0000256" key="1">
    <source>
        <dbReference type="ARBA" id="ARBA00022679"/>
    </source>
</evidence>
<dbReference type="InterPro" id="IPR016181">
    <property type="entry name" value="Acyl_CoA_acyltransferase"/>
</dbReference>
<dbReference type="GO" id="GO:0016747">
    <property type="term" value="F:acyltransferase activity, transferring groups other than amino-acyl groups"/>
    <property type="evidence" value="ECO:0007669"/>
    <property type="project" value="InterPro"/>
</dbReference>
<dbReference type="PRINTS" id="PR01754">
    <property type="entry name" value="SACTRNSFRASE"/>
</dbReference>
<dbReference type="Proteomes" id="UP000266482">
    <property type="component" value="Unassembled WGS sequence"/>
</dbReference>
<dbReference type="Pfam" id="PF00583">
    <property type="entry name" value="Acetyltransf_1"/>
    <property type="match status" value="1"/>
</dbReference>
<protein>
    <submittedName>
        <fullName evidence="4">GNAT family N-acetyltransferase</fullName>
    </submittedName>
</protein>
<organism evidence="4 5">
    <name type="scientific">Paenibacillus nanensis</name>
    <dbReference type="NCBI Taxonomy" id="393251"/>
    <lineage>
        <taxon>Bacteria</taxon>
        <taxon>Bacillati</taxon>
        <taxon>Bacillota</taxon>
        <taxon>Bacilli</taxon>
        <taxon>Bacillales</taxon>
        <taxon>Paenibacillaceae</taxon>
        <taxon>Paenibacillus</taxon>
    </lineage>
</organism>
<keyword evidence="5" id="KW-1185">Reference proteome</keyword>
<dbReference type="InterPro" id="IPR050680">
    <property type="entry name" value="YpeA/RimI_acetyltransf"/>
</dbReference>
<accession>A0A3A1UYR0</accession>
<dbReference type="OrthoDB" id="9800193at2"/>
<dbReference type="AlphaFoldDB" id="A0A3A1UYR0"/>
<dbReference type="InterPro" id="IPR000182">
    <property type="entry name" value="GNAT_dom"/>
</dbReference>
<evidence type="ECO:0000259" key="3">
    <source>
        <dbReference type="PROSITE" id="PS51186"/>
    </source>
</evidence>
<sequence length="173" mass="20077">MIVQLNHSNKKDYNKSNDGFMVTGRLLPRYENGNWTYREETYSEPYFKEYELEEVDTSYIGGTDKAVYLYYVGGCCVGQIRLRGNWNGFAMIEDICVARDWRQKGVGSALLDKAEEWARQKGYLGLMLETQDVNVSACRFYAKNGFVIGAVDTMLYSNFSTADEIAIYWYRRF</sequence>
<dbReference type="Gene3D" id="3.40.630.30">
    <property type="match status" value="1"/>
</dbReference>
<evidence type="ECO:0000313" key="5">
    <source>
        <dbReference type="Proteomes" id="UP000266482"/>
    </source>
</evidence>
<comment type="caution">
    <text evidence="4">The sequence shown here is derived from an EMBL/GenBank/DDBJ whole genome shotgun (WGS) entry which is preliminary data.</text>
</comment>
<gene>
    <name evidence="4" type="ORF">D3P08_16460</name>
</gene>
<proteinExistence type="predicted"/>
<keyword evidence="1 4" id="KW-0808">Transferase</keyword>